<comment type="caution">
    <text evidence="2">The sequence shown here is derived from an EMBL/GenBank/DDBJ whole genome shotgun (WGS) entry which is preliminary data.</text>
</comment>
<feature type="transmembrane region" description="Helical" evidence="1">
    <location>
        <begin position="57"/>
        <end position="80"/>
    </location>
</feature>
<protein>
    <recommendedName>
        <fullName evidence="4">Transmembrane protein</fullName>
    </recommendedName>
</protein>
<organism evidence="2 3">
    <name type="scientific">Ramlibacter aquaticus</name>
    <dbReference type="NCBI Taxonomy" id="2780094"/>
    <lineage>
        <taxon>Bacteria</taxon>
        <taxon>Pseudomonadati</taxon>
        <taxon>Pseudomonadota</taxon>
        <taxon>Betaproteobacteria</taxon>
        <taxon>Burkholderiales</taxon>
        <taxon>Comamonadaceae</taxon>
        <taxon>Ramlibacter</taxon>
    </lineage>
</organism>
<accession>A0ABR9SGB2</accession>
<proteinExistence type="predicted"/>
<feature type="transmembrane region" description="Helical" evidence="1">
    <location>
        <begin position="87"/>
        <end position="108"/>
    </location>
</feature>
<evidence type="ECO:0000313" key="3">
    <source>
        <dbReference type="Proteomes" id="UP000715965"/>
    </source>
</evidence>
<name>A0ABR9SGB2_9BURK</name>
<gene>
    <name evidence="2" type="ORF">IM725_09495</name>
</gene>
<dbReference type="Proteomes" id="UP000715965">
    <property type="component" value="Unassembled WGS sequence"/>
</dbReference>
<keyword evidence="1" id="KW-1133">Transmembrane helix</keyword>
<evidence type="ECO:0000313" key="2">
    <source>
        <dbReference type="EMBL" id="MBE7940802.1"/>
    </source>
</evidence>
<dbReference type="RefSeq" id="WP_193780338.1">
    <property type="nucleotide sequence ID" value="NZ_JADDOJ010000031.1"/>
</dbReference>
<dbReference type="EMBL" id="JADDOJ010000031">
    <property type="protein sequence ID" value="MBE7940802.1"/>
    <property type="molecule type" value="Genomic_DNA"/>
</dbReference>
<reference evidence="2 3" key="1">
    <citation type="submission" date="2020-10" db="EMBL/GenBank/DDBJ databases">
        <title>Draft genome of Ramlibacter aquaticus LMG 30558.</title>
        <authorList>
            <person name="Props R."/>
        </authorList>
    </citation>
    <scope>NUCLEOTIDE SEQUENCE [LARGE SCALE GENOMIC DNA]</scope>
    <source>
        <strain evidence="2 3">LMG 30558</strain>
    </source>
</reference>
<evidence type="ECO:0000256" key="1">
    <source>
        <dbReference type="SAM" id="Phobius"/>
    </source>
</evidence>
<evidence type="ECO:0008006" key="4">
    <source>
        <dbReference type="Google" id="ProtNLM"/>
    </source>
</evidence>
<keyword evidence="3" id="KW-1185">Reference proteome</keyword>
<keyword evidence="1" id="KW-0812">Transmembrane</keyword>
<sequence>MDKPRPSLLRRLLLGLLALVLLFEEWGWEPLQAALARLGRLPIFATLERWVRSQPPWAALALYVLPALALLPAKLLALWLIGHQHALLGLGSLLAAKALGTAVLARLFTLTQPALMKLEWFARLYPRWKAWKDELLAQVRASPAWLATGRLVADVRRQWRLWLRGRDGSA</sequence>
<keyword evidence="1" id="KW-0472">Membrane</keyword>